<organism evidence="2 3">
    <name type="scientific">Halioglobus japonicus</name>
    <dbReference type="NCBI Taxonomy" id="930805"/>
    <lineage>
        <taxon>Bacteria</taxon>
        <taxon>Pseudomonadati</taxon>
        <taxon>Pseudomonadota</taxon>
        <taxon>Gammaproteobacteria</taxon>
        <taxon>Cellvibrionales</taxon>
        <taxon>Halieaceae</taxon>
        <taxon>Halioglobus</taxon>
    </lineage>
</organism>
<keyword evidence="3" id="KW-1185">Reference proteome</keyword>
<name>A0AAP8MFC0_9GAMM</name>
<proteinExistence type="predicted"/>
<dbReference type="CDD" id="cd00042">
    <property type="entry name" value="CY"/>
    <property type="match status" value="1"/>
</dbReference>
<dbReference type="Pfam" id="PF00031">
    <property type="entry name" value="Cystatin"/>
    <property type="match status" value="1"/>
</dbReference>
<evidence type="ECO:0000313" key="2">
    <source>
        <dbReference type="EMBL" id="PLW86758.1"/>
    </source>
</evidence>
<protein>
    <submittedName>
        <fullName evidence="2">2-oxoglutarate dehydrogenase</fullName>
    </submittedName>
</protein>
<dbReference type="AlphaFoldDB" id="A0AAP8MFC0"/>
<evidence type="ECO:0000313" key="3">
    <source>
        <dbReference type="Proteomes" id="UP000235162"/>
    </source>
</evidence>
<dbReference type="InterPro" id="IPR018073">
    <property type="entry name" value="Prot_inh_cystat_CS"/>
</dbReference>
<sequence length="145" mass="15512">MPVALALALVLAACSDSDGPVEVADNSAAQAQQPAVVEVADKTEEEAGVTNPLCHAEEGMPGGWQDADVTEDVEAALNFVLQRMNSAAQLEKILSVKTQVVAGLNYAIDFKLDNGEIWNTRVYRDLQGNFEMTQPAQQGSMTEDC</sequence>
<dbReference type="PROSITE" id="PS00287">
    <property type="entry name" value="CYSTATIN"/>
    <property type="match status" value="1"/>
</dbReference>
<dbReference type="EMBL" id="PKUR01000002">
    <property type="protein sequence ID" value="PLW86758.1"/>
    <property type="molecule type" value="Genomic_DNA"/>
</dbReference>
<accession>A0AAP8MFC0</accession>
<gene>
    <name evidence="2" type="ORF">C0029_10260</name>
</gene>
<dbReference type="InterPro" id="IPR046350">
    <property type="entry name" value="Cystatin_sf"/>
</dbReference>
<reference evidence="2 3" key="1">
    <citation type="submission" date="2018-01" db="EMBL/GenBank/DDBJ databases">
        <title>The draft genome sequence of Halioglobus japonicus S1-36.</title>
        <authorList>
            <person name="Du Z.-J."/>
            <person name="Shi M.-J."/>
        </authorList>
    </citation>
    <scope>NUCLEOTIDE SEQUENCE [LARGE SCALE GENOMIC DNA]</scope>
    <source>
        <strain evidence="2 3">S1-36</strain>
    </source>
</reference>
<dbReference type="SUPFAM" id="SSF54403">
    <property type="entry name" value="Cystatin/monellin"/>
    <property type="match status" value="1"/>
</dbReference>
<dbReference type="GO" id="GO:0004869">
    <property type="term" value="F:cysteine-type endopeptidase inhibitor activity"/>
    <property type="evidence" value="ECO:0007669"/>
    <property type="project" value="InterPro"/>
</dbReference>
<dbReference type="Gene3D" id="3.10.450.10">
    <property type="match status" value="1"/>
</dbReference>
<dbReference type="Proteomes" id="UP000235162">
    <property type="component" value="Unassembled WGS sequence"/>
</dbReference>
<evidence type="ECO:0000259" key="1">
    <source>
        <dbReference type="Pfam" id="PF00031"/>
    </source>
</evidence>
<dbReference type="InterPro" id="IPR000010">
    <property type="entry name" value="Cystatin_dom"/>
</dbReference>
<feature type="domain" description="Cystatin" evidence="1">
    <location>
        <begin position="62"/>
        <end position="129"/>
    </location>
</feature>
<comment type="caution">
    <text evidence="2">The sequence shown here is derived from an EMBL/GenBank/DDBJ whole genome shotgun (WGS) entry which is preliminary data.</text>
</comment>